<evidence type="ECO:0000313" key="2">
    <source>
        <dbReference type="Proteomes" id="UP000613011"/>
    </source>
</evidence>
<accession>A0A936ZTV0</accession>
<protein>
    <submittedName>
        <fullName evidence="1">Uncharacterized protein</fullName>
    </submittedName>
</protein>
<organism evidence="1 2">
    <name type="scientific">Ramlibacter aurantiacus</name>
    <dbReference type="NCBI Taxonomy" id="2801330"/>
    <lineage>
        <taxon>Bacteria</taxon>
        <taxon>Pseudomonadati</taxon>
        <taxon>Pseudomonadota</taxon>
        <taxon>Betaproteobacteria</taxon>
        <taxon>Burkholderiales</taxon>
        <taxon>Comamonadaceae</taxon>
        <taxon>Ramlibacter</taxon>
    </lineage>
</organism>
<proteinExistence type="predicted"/>
<dbReference type="AlphaFoldDB" id="A0A936ZTV0"/>
<sequence>MGGAPVLSNNWGDVTNLLDAVLVNGFNLRTVASITREGNTATVTYATAHGYEVNQILQVEGAEQAAYNGQYRITYVDSLTLRFVLATGSTPVTPATGTISTKAAALGFQIAYTGTQKRVYRSPNVQGSRPFIRVDDGMPVGYTTTWAKFARVTIAESMSDVDTFLPGGRAPFDPNNPNINEQGNGGTGTGGIYGWNKWYYASLWTNQSSYSESSGDGGNMARTWFIVGDDRLFYVFLAPRNQNDGRMFYAAGEFNSFKAGDNYNSLLFATDRWSNAANSVTYWFDNGGAPWMFDFNGRYAMRAWHQTGGHMRLSMLSMMHTQNIGSIRSGYTGGITFPNGPDMGVIAHPIYLREENPAHVRGLLPGPHYVMHNAPYAHREVLDNVIGQPGRKMMYVTCAGGYGSGEGNSCGMLFDITGPWR</sequence>
<dbReference type="Gene3D" id="2.40.30.20">
    <property type="match status" value="1"/>
</dbReference>
<comment type="caution">
    <text evidence="1">The sequence shown here is derived from an EMBL/GenBank/DDBJ whole genome shotgun (WGS) entry which is preliminary data.</text>
</comment>
<keyword evidence="2" id="KW-1185">Reference proteome</keyword>
<gene>
    <name evidence="1" type="ORF">JI739_19065</name>
</gene>
<evidence type="ECO:0000313" key="1">
    <source>
        <dbReference type="EMBL" id="MBL0422456.1"/>
    </source>
</evidence>
<dbReference type="EMBL" id="JAEQNA010000008">
    <property type="protein sequence ID" value="MBL0422456.1"/>
    <property type="molecule type" value="Genomic_DNA"/>
</dbReference>
<dbReference type="InterPro" id="IPR023366">
    <property type="entry name" value="ATP_synth_asu-like_sf"/>
</dbReference>
<reference evidence="1" key="1">
    <citation type="submission" date="2021-01" db="EMBL/GenBank/DDBJ databases">
        <title>Ramlibacter sp. strain AW1 16S ribosomal RNA gene Genome sequencing and assembly.</title>
        <authorList>
            <person name="Kang M."/>
        </authorList>
    </citation>
    <scope>NUCLEOTIDE SEQUENCE</scope>
    <source>
        <strain evidence="1">AW1</strain>
    </source>
</reference>
<dbReference type="Proteomes" id="UP000613011">
    <property type="component" value="Unassembled WGS sequence"/>
</dbReference>
<name>A0A936ZTV0_9BURK</name>